<keyword evidence="3" id="KW-1185">Reference proteome</keyword>
<dbReference type="Gene3D" id="1.10.533.10">
    <property type="entry name" value="Death Domain, Fas"/>
    <property type="match status" value="1"/>
</dbReference>
<feature type="domain" description="Death" evidence="1">
    <location>
        <begin position="107"/>
        <end position="177"/>
    </location>
</feature>
<dbReference type="InterPro" id="IPR000488">
    <property type="entry name" value="Death_dom"/>
</dbReference>
<dbReference type="EMBL" id="CASHTH010003469">
    <property type="protein sequence ID" value="CAI8045413.1"/>
    <property type="molecule type" value="Genomic_DNA"/>
</dbReference>
<comment type="caution">
    <text evidence="2">The sequence shown here is derived from an EMBL/GenBank/DDBJ whole genome shotgun (WGS) entry which is preliminary data.</text>
</comment>
<dbReference type="Pfam" id="PF00531">
    <property type="entry name" value="Death"/>
    <property type="match status" value="1"/>
</dbReference>
<dbReference type="InterPro" id="IPR011029">
    <property type="entry name" value="DEATH-like_dom_sf"/>
</dbReference>
<dbReference type="SUPFAM" id="SSF47986">
    <property type="entry name" value="DEATH domain"/>
    <property type="match status" value="1"/>
</dbReference>
<evidence type="ECO:0000259" key="1">
    <source>
        <dbReference type="PROSITE" id="PS50017"/>
    </source>
</evidence>
<accession>A0AA35X4T5</accession>
<dbReference type="AlphaFoldDB" id="A0AA35X4T5"/>
<dbReference type="Proteomes" id="UP001174909">
    <property type="component" value="Unassembled WGS sequence"/>
</dbReference>
<protein>
    <recommendedName>
        <fullName evidence="1">Death domain-containing protein</fullName>
    </recommendedName>
</protein>
<evidence type="ECO:0000313" key="2">
    <source>
        <dbReference type="EMBL" id="CAI8045413.1"/>
    </source>
</evidence>
<name>A0AA35X4T5_GEOBA</name>
<dbReference type="PROSITE" id="PS50017">
    <property type="entry name" value="DEATH_DOMAIN"/>
    <property type="match status" value="1"/>
</dbReference>
<evidence type="ECO:0000313" key="3">
    <source>
        <dbReference type="Proteomes" id="UP001174909"/>
    </source>
</evidence>
<organism evidence="2 3">
    <name type="scientific">Geodia barretti</name>
    <name type="common">Barrett's horny sponge</name>
    <dbReference type="NCBI Taxonomy" id="519541"/>
    <lineage>
        <taxon>Eukaryota</taxon>
        <taxon>Metazoa</taxon>
        <taxon>Porifera</taxon>
        <taxon>Demospongiae</taxon>
        <taxon>Heteroscleromorpha</taxon>
        <taxon>Tetractinellida</taxon>
        <taxon>Astrophorina</taxon>
        <taxon>Geodiidae</taxon>
        <taxon>Geodia</taxon>
    </lineage>
</organism>
<dbReference type="GO" id="GO:0007165">
    <property type="term" value="P:signal transduction"/>
    <property type="evidence" value="ECO:0007669"/>
    <property type="project" value="InterPro"/>
</dbReference>
<dbReference type="CDD" id="cd01670">
    <property type="entry name" value="Death"/>
    <property type="match status" value="1"/>
</dbReference>
<proteinExistence type="predicted"/>
<gene>
    <name evidence="2" type="ORF">GBAR_LOCUS25117</name>
</gene>
<sequence length="180" mass="19658">MPSFLLEHLTLPPLQSTGNDAGEVGVAAASVGITEGGAASSVCGVLTGTTGSPTEPVNALAVSVTSVLNAEAGSSTSTIYKKYNLTKENLNTKCSDEHILDIGKFISWRKVGRRLKHIEERDIQDIDRDGKDEDDRRRLLLERWHEKNASDATYGEIINAMMKEQKRDEAEKVCELLNSV</sequence>
<reference evidence="2" key="1">
    <citation type="submission" date="2023-03" db="EMBL/GenBank/DDBJ databases">
        <authorList>
            <person name="Steffen K."/>
            <person name="Cardenas P."/>
        </authorList>
    </citation>
    <scope>NUCLEOTIDE SEQUENCE</scope>
</reference>